<dbReference type="InterPro" id="IPR051212">
    <property type="entry name" value="Type-I_RE_S_subunit"/>
</dbReference>
<gene>
    <name evidence="5" type="ORF">DSCW_19630</name>
</gene>
<evidence type="ECO:0000313" key="6">
    <source>
        <dbReference type="Proteomes" id="UP000427769"/>
    </source>
</evidence>
<dbReference type="Pfam" id="PF01420">
    <property type="entry name" value="Methylase_S"/>
    <property type="match status" value="2"/>
</dbReference>
<evidence type="ECO:0000256" key="2">
    <source>
        <dbReference type="ARBA" id="ARBA00022747"/>
    </source>
</evidence>
<evidence type="ECO:0000259" key="4">
    <source>
        <dbReference type="Pfam" id="PF01420"/>
    </source>
</evidence>
<dbReference type="AlphaFoldDB" id="A0A5K7YYT9"/>
<dbReference type="KEGG" id="dwd:DSCW_19630"/>
<comment type="similarity">
    <text evidence="1">Belongs to the type-I restriction system S methylase family.</text>
</comment>
<dbReference type="OrthoDB" id="9798929at2"/>
<proteinExistence type="inferred from homology"/>
<dbReference type="RefSeq" id="WP_155303566.1">
    <property type="nucleotide sequence ID" value="NZ_AP021875.1"/>
</dbReference>
<evidence type="ECO:0000256" key="1">
    <source>
        <dbReference type="ARBA" id="ARBA00010923"/>
    </source>
</evidence>
<dbReference type="PANTHER" id="PTHR43140">
    <property type="entry name" value="TYPE-1 RESTRICTION ENZYME ECOKI SPECIFICITY PROTEIN"/>
    <property type="match status" value="1"/>
</dbReference>
<reference evidence="5 6" key="1">
    <citation type="submission" date="2019-11" db="EMBL/GenBank/DDBJ databases">
        <title>Comparative genomics of hydrocarbon-degrading Desulfosarcina strains.</title>
        <authorList>
            <person name="Watanabe M."/>
            <person name="Kojima H."/>
            <person name="Fukui M."/>
        </authorList>
    </citation>
    <scope>NUCLEOTIDE SEQUENCE [LARGE SCALE GENOMIC DNA]</scope>
    <source>
        <strain evidence="5 6">PP31</strain>
    </source>
</reference>
<sequence>MSHTENGWPIINLGQVVKHRKEFVEIDDTEKYKRCRVQLHAKGIVLRDEVEGLTIKTKKQQVCRAGELLVAEIDAKVGGFGIVPPELDEAIVSSHYFLYSLNPDKIEGGFLDCYVRTPFFRDQVKAQGSTNYAAIRPQQVLAYEIPLPPLSEQRRIVAKIERLAGKVEEAKELRGNTRQTIDNFRVAAFRTIFETRKFSSPNDTPVRDTIEQLKQEKQTLVDSKVIRKPPHLPTICDEEIPFILPPQSTWIRLENICHSVTDGTHQTPMYTDNGRIFLSAQNVKPYKFIPEVHRYVSQDDYESYVAKVKPELGDILMTRVGAGIGETALIDRSIDFAIYVSLCLIKPLNSFINRKFLVHWLNSPYGARASKERTLGRGFSQGNLNLTFIRQFVIPFPPIEEQQRIVDALDELQNKIDALKILQAKSAVELDAMLPSILDKAFKGEL</sequence>
<dbReference type="Proteomes" id="UP000427769">
    <property type="component" value="Chromosome"/>
</dbReference>
<keyword evidence="6" id="KW-1185">Reference proteome</keyword>
<keyword evidence="3" id="KW-0238">DNA-binding</keyword>
<dbReference type="PANTHER" id="PTHR43140:SF1">
    <property type="entry name" value="TYPE I RESTRICTION ENZYME ECOKI SPECIFICITY SUBUNIT"/>
    <property type="match status" value="1"/>
</dbReference>
<dbReference type="CDD" id="cd17246">
    <property type="entry name" value="RMtype1_S_SonII-TRD2-CR2_like"/>
    <property type="match status" value="1"/>
</dbReference>
<evidence type="ECO:0000256" key="3">
    <source>
        <dbReference type="ARBA" id="ARBA00023125"/>
    </source>
</evidence>
<evidence type="ECO:0000313" key="5">
    <source>
        <dbReference type="EMBL" id="BBO74546.1"/>
    </source>
</evidence>
<feature type="domain" description="Type I restriction modification DNA specificity" evidence="4">
    <location>
        <begin position="8"/>
        <end position="165"/>
    </location>
</feature>
<accession>A0A5K7YYT9</accession>
<dbReference type="GO" id="GO:0003677">
    <property type="term" value="F:DNA binding"/>
    <property type="evidence" value="ECO:0007669"/>
    <property type="project" value="UniProtKB-KW"/>
</dbReference>
<dbReference type="GO" id="GO:0009307">
    <property type="term" value="P:DNA restriction-modification system"/>
    <property type="evidence" value="ECO:0007669"/>
    <property type="project" value="UniProtKB-KW"/>
</dbReference>
<name>A0A5K7YYT9_9BACT</name>
<organism evidence="5 6">
    <name type="scientific">Desulfosarcina widdelii</name>
    <dbReference type="NCBI Taxonomy" id="947919"/>
    <lineage>
        <taxon>Bacteria</taxon>
        <taxon>Pseudomonadati</taxon>
        <taxon>Thermodesulfobacteriota</taxon>
        <taxon>Desulfobacteria</taxon>
        <taxon>Desulfobacterales</taxon>
        <taxon>Desulfosarcinaceae</taxon>
        <taxon>Desulfosarcina</taxon>
    </lineage>
</organism>
<keyword evidence="2" id="KW-0680">Restriction system</keyword>
<dbReference type="Gene3D" id="3.90.220.20">
    <property type="entry name" value="DNA methylase specificity domains"/>
    <property type="match status" value="2"/>
</dbReference>
<dbReference type="REBASE" id="363246">
    <property type="entry name" value="S.DwiPP31ORF19640P"/>
</dbReference>
<protein>
    <recommendedName>
        <fullName evidence="4">Type I restriction modification DNA specificity domain-containing protein</fullName>
    </recommendedName>
</protein>
<dbReference type="SUPFAM" id="SSF116734">
    <property type="entry name" value="DNA methylase specificity domain"/>
    <property type="match status" value="2"/>
</dbReference>
<dbReference type="InterPro" id="IPR044946">
    <property type="entry name" value="Restrct_endonuc_typeI_TRD_sf"/>
</dbReference>
<dbReference type="EMBL" id="AP021875">
    <property type="protein sequence ID" value="BBO74546.1"/>
    <property type="molecule type" value="Genomic_DNA"/>
</dbReference>
<feature type="domain" description="Type I restriction modification DNA specificity" evidence="4">
    <location>
        <begin position="273"/>
        <end position="420"/>
    </location>
</feature>
<dbReference type="InterPro" id="IPR000055">
    <property type="entry name" value="Restrct_endonuc_typeI_TRD"/>
</dbReference>